<dbReference type="EMBL" id="UYSL01020799">
    <property type="protein sequence ID" value="VDL76179.1"/>
    <property type="molecule type" value="Genomic_DNA"/>
</dbReference>
<evidence type="ECO:0000313" key="3">
    <source>
        <dbReference type="Proteomes" id="UP000271162"/>
    </source>
</evidence>
<accession>A0A158R0V1</accession>
<sequence length="223" mass="25023">MSWNSAHPRTWALEKYTNIISKESSMEPDLHAYLYQNLRELVIAKGKGVLERISLSTPHLSAIYRETSVLFAFPGQSQGMRFRIRFKGILDRQSFCLAVSEFVADVRESPASLSRPAGAPIQPPYSHSPLTTPIKVSPSATLNLTQPATLRQSQYSFSPLTPPQKAPSREVETQTEQFNALPTDPEELRIALKKVMQDESFHRTVKIILEILPSLDGALDHTH</sequence>
<organism evidence="4">
    <name type="scientific">Nippostrongylus brasiliensis</name>
    <name type="common">Rat hookworm</name>
    <dbReference type="NCBI Taxonomy" id="27835"/>
    <lineage>
        <taxon>Eukaryota</taxon>
        <taxon>Metazoa</taxon>
        <taxon>Ecdysozoa</taxon>
        <taxon>Nematoda</taxon>
        <taxon>Chromadorea</taxon>
        <taxon>Rhabditida</taxon>
        <taxon>Rhabditina</taxon>
        <taxon>Rhabditomorpha</taxon>
        <taxon>Strongyloidea</taxon>
        <taxon>Heligmosomidae</taxon>
        <taxon>Nippostrongylus</taxon>
    </lineage>
</organism>
<feature type="region of interest" description="Disordered" evidence="1">
    <location>
        <begin position="112"/>
        <end position="132"/>
    </location>
</feature>
<keyword evidence="3" id="KW-1185">Reference proteome</keyword>
<protein>
    <submittedName>
        <fullName evidence="4">DUF3699 domain-containing protein</fullName>
    </submittedName>
</protein>
<gene>
    <name evidence="2" type="ORF">NBR_LOCUS12590</name>
</gene>
<reference evidence="4" key="1">
    <citation type="submission" date="2016-04" db="UniProtKB">
        <authorList>
            <consortium name="WormBaseParasite"/>
        </authorList>
    </citation>
    <scope>IDENTIFICATION</scope>
</reference>
<evidence type="ECO:0000256" key="1">
    <source>
        <dbReference type="SAM" id="MobiDB-lite"/>
    </source>
</evidence>
<dbReference type="OMA" id="LRETKCT"/>
<evidence type="ECO:0000313" key="4">
    <source>
        <dbReference type="WBParaSite" id="NBR_0001258901-mRNA-1"/>
    </source>
</evidence>
<feature type="region of interest" description="Disordered" evidence="1">
    <location>
        <begin position="153"/>
        <end position="178"/>
    </location>
</feature>
<dbReference type="Proteomes" id="UP000271162">
    <property type="component" value="Unassembled WGS sequence"/>
</dbReference>
<reference evidence="2 3" key="2">
    <citation type="submission" date="2018-11" db="EMBL/GenBank/DDBJ databases">
        <authorList>
            <consortium name="Pathogen Informatics"/>
        </authorList>
    </citation>
    <scope>NUCLEOTIDE SEQUENCE [LARGE SCALE GENOMIC DNA]</scope>
</reference>
<proteinExistence type="predicted"/>
<dbReference type="AlphaFoldDB" id="A0A158R0V1"/>
<evidence type="ECO:0000313" key="2">
    <source>
        <dbReference type="EMBL" id="VDL76179.1"/>
    </source>
</evidence>
<dbReference type="WBParaSite" id="NBR_0001258901-mRNA-1">
    <property type="protein sequence ID" value="NBR_0001258901-mRNA-1"/>
    <property type="gene ID" value="NBR_0001258901"/>
</dbReference>
<name>A0A158R0V1_NIPBR</name>